<dbReference type="GO" id="GO:0004853">
    <property type="term" value="F:uroporphyrinogen decarboxylase activity"/>
    <property type="evidence" value="ECO:0007669"/>
    <property type="project" value="InterPro"/>
</dbReference>
<dbReference type="PANTHER" id="PTHR47099:SF1">
    <property type="entry name" value="METHYLCOBAMIDE:COM METHYLTRANSFERASE MTBA"/>
    <property type="match status" value="1"/>
</dbReference>
<evidence type="ECO:0000259" key="1">
    <source>
        <dbReference type="Pfam" id="PF01208"/>
    </source>
</evidence>
<dbReference type="InterPro" id="IPR000257">
    <property type="entry name" value="Uroporphyrinogen_deCOase"/>
</dbReference>
<dbReference type="InterPro" id="IPR052024">
    <property type="entry name" value="Methanogen_methyltrans"/>
</dbReference>
<evidence type="ECO:0000313" key="2">
    <source>
        <dbReference type="EMBL" id="MBR8535855.1"/>
    </source>
</evidence>
<sequence length="374" mass="43619">MNKALSHQEPDQVPISDFFWGSFVKRWRKELNLPDETNPYTYYDLDWIVTIPNMDPKIQSFETIKEDETEVVVKTGFRTTMRKKFDFPMPEFISWEVDTIEKLEKFEFDDPYDSRRFFEAGDNQIAGVGDGFERNSPAWIETVKKLHPDFPVYGSIIECSECLTRLLGQENTLFWMGMYPDQLGVQINRIGQFYLDCMKAQIKAADGLLDGMVIWGDVAYKQTMLFDPEYWRMYFKPWVKAMIEECHNNNLPVIYHGCGNVQLIFEDFIELGLDAYNPLEVKANMDAVKLKKKYGNKISYCGNNNIQVWESGDKEQIRKEVLFKLNAAKGGGYIFQSDHSVSSNVSGQSYDYIVKLVREHGKYPLHLREFDETI</sequence>
<evidence type="ECO:0000313" key="3">
    <source>
        <dbReference type="Proteomes" id="UP000679220"/>
    </source>
</evidence>
<dbReference type="AlphaFoldDB" id="A0A941F536"/>
<dbReference type="Gene3D" id="3.20.20.210">
    <property type="match status" value="1"/>
</dbReference>
<dbReference type="EMBL" id="JAGTAR010000013">
    <property type="protein sequence ID" value="MBR8535855.1"/>
    <property type="molecule type" value="Genomic_DNA"/>
</dbReference>
<protein>
    <recommendedName>
        <fullName evidence="1">Uroporphyrinogen decarboxylase (URO-D) domain-containing protein</fullName>
    </recommendedName>
</protein>
<proteinExistence type="predicted"/>
<reference evidence="2" key="1">
    <citation type="journal article" date="2018" name="Int. J. Syst. Evol. Microbiol.">
        <title>Carboxylicivirga sediminis sp. nov., isolated from coastal sediment.</title>
        <authorList>
            <person name="Wang F.Q."/>
            <person name="Ren L.H."/>
            <person name="Zou R.J."/>
            <person name="Sun Y.Z."/>
            <person name="Liu X.J."/>
            <person name="Jiang F."/>
            <person name="Liu L.J."/>
        </authorList>
    </citation>
    <scope>NUCLEOTIDE SEQUENCE</scope>
    <source>
        <strain evidence="2">JR1</strain>
    </source>
</reference>
<dbReference type="GO" id="GO:0006779">
    <property type="term" value="P:porphyrin-containing compound biosynthetic process"/>
    <property type="evidence" value="ECO:0007669"/>
    <property type="project" value="InterPro"/>
</dbReference>
<dbReference type="Proteomes" id="UP000679220">
    <property type="component" value="Unassembled WGS sequence"/>
</dbReference>
<organism evidence="2 3">
    <name type="scientific">Carboxylicivirga sediminis</name>
    <dbReference type="NCBI Taxonomy" id="2006564"/>
    <lineage>
        <taxon>Bacteria</taxon>
        <taxon>Pseudomonadati</taxon>
        <taxon>Bacteroidota</taxon>
        <taxon>Bacteroidia</taxon>
        <taxon>Marinilabiliales</taxon>
        <taxon>Marinilabiliaceae</taxon>
        <taxon>Carboxylicivirga</taxon>
    </lineage>
</organism>
<gene>
    <name evidence="2" type="ORF">KDU71_09835</name>
</gene>
<feature type="domain" description="Uroporphyrinogen decarboxylase (URO-D)" evidence="1">
    <location>
        <begin position="142"/>
        <end position="360"/>
    </location>
</feature>
<dbReference type="SUPFAM" id="SSF51726">
    <property type="entry name" value="UROD/MetE-like"/>
    <property type="match status" value="1"/>
</dbReference>
<name>A0A941F536_9BACT</name>
<accession>A0A941F536</accession>
<dbReference type="Pfam" id="PF01208">
    <property type="entry name" value="URO-D"/>
    <property type="match status" value="1"/>
</dbReference>
<keyword evidence="3" id="KW-1185">Reference proteome</keyword>
<comment type="caution">
    <text evidence="2">The sequence shown here is derived from an EMBL/GenBank/DDBJ whole genome shotgun (WGS) entry which is preliminary data.</text>
</comment>
<dbReference type="InterPro" id="IPR038071">
    <property type="entry name" value="UROD/MetE-like_sf"/>
</dbReference>
<reference evidence="2" key="2">
    <citation type="submission" date="2021-04" db="EMBL/GenBank/DDBJ databases">
        <authorList>
            <person name="Zhang T."/>
            <person name="Zhang Y."/>
            <person name="Lu D."/>
            <person name="Zuo D."/>
            <person name="Du Z."/>
        </authorList>
    </citation>
    <scope>NUCLEOTIDE SEQUENCE</scope>
    <source>
        <strain evidence="2">JR1</strain>
    </source>
</reference>
<dbReference type="PANTHER" id="PTHR47099">
    <property type="entry name" value="METHYLCOBAMIDE:COM METHYLTRANSFERASE MTBA"/>
    <property type="match status" value="1"/>
</dbReference>
<dbReference type="RefSeq" id="WP_212190273.1">
    <property type="nucleotide sequence ID" value="NZ_JAGTAR010000013.1"/>
</dbReference>